<sequence>MPEKAIPTVSWLRPPALYRRCSAMQQLTESFHMTQQAAIHASKMKNLTRRAQKMLGFLDFAQDATCRHLTPFRAALDLPWATTEAAIDWPVLPHPAGASAPSLQDIATEDWDVLFRAIEERLGAMVADKPGAPLALFTHETAARNKVVVLECISAMEQLHTALTHERQCGQQPCACSD</sequence>
<dbReference type="Proteomes" id="UP000000644">
    <property type="component" value="Chromosome"/>
</dbReference>
<keyword evidence="2" id="KW-1185">Reference proteome</keyword>
<dbReference type="STRING" id="365044.Pnap_1265"/>
<dbReference type="KEGG" id="pna:Pnap_1265"/>
<accession>A1VLQ2</accession>
<organism evidence="1 2">
    <name type="scientific">Polaromonas naphthalenivorans (strain CJ2)</name>
    <dbReference type="NCBI Taxonomy" id="365044"/>
    <lineage>
        <taxon>Bacteria</taxon>
        <taxon>Pseudomonadati</taxon>
        <taxon>Pseudomonadota</taxon>
        <taxon>Betaproteobacteria</taxon>
        <taxon>Burkholderiales</taxon>
        <taxon>Comamonadaceae</taxon>
        <taxon>Polaromonas</taxon>
    </lineage>
</organism>
<dbReference type="EMBL" id="CP000529">
    <property type="protein sequence ID" value="ABM36580.1"/>
    <property type="molecule type" value="Genomic_DNA"/>
</dbReference>
<dbReference type="AlphaFoldDB" id="A1VLQ2"/>
<name>A1VLQ2_POLNA</name>
<gene>
    <name evidence="1" type="ordered locus">Pnap_1265</name>
</gene>
<protein>
    <submittedName>
        <fullName evidence="1">Uncharacterized protein</fullName>
    </submittedName>
</protein>
<evidence type="ECO:0000313" key="2">
    <source>
        <dbReference type="Proteomes" id="UP000000644"/>
    </source>
</evidence>
<dbReference type="HOGENOM" id="CLU_1509278_0_0_4"/>
<proteinExistence type="predicted"/>
<reference evidence="2" key="1">
    <citation type="journal article" date="2009" name="Environ. Microbiol.">
        <title>The genome of Polaromonas naphthalenivorans strain CJ2, isolated from coal tar-contaminated sediment, reveals physiological and metabolic versatility and evolution through extensive horizontal gene transfer.</title>
        <authorList>
            <person name="Yagi J.M."/>
            <person name="Sims D."/>
            <person name="Brettin T."/>
            <person name="Bruce D."/>
            <person name="Madsen E.L."/>
        </authorList>
    </citation>
    <scope>NUCLEOTIDE SEQUENCE [LARGE SCALE GENOMIC DNA]</scope>
    <source>
        <strain evidence="2">CJ2</strain>
    </source>
</reference>
<evidence type="ECO:0000313" key="1">
    <source>
        <dbReference type="EMBL" id="ABM36580.1"/>
    </source>
</evidence>